<reference evidence="3 4" key="1">
    <citation type="submission" date="2019-03" db="EMBL/GenBank/DDBJ databases">
        <title>Genomic Encyclopedia of Type Strains, Phase IV (KMG-IV): sequencing the most valuable type-strain genomes for metagenomic binning, comparative biology and taxonomic classification.</title>
        <authorList>
            <person name="Goeker M."/>
        </authorList>
    </citation>
    <scope>NUCLEOTIDE SEQUENCE [LARGE SCALE GENOMIC DNA]</scope>
    <source>
        <strain evidence="3 4">DSM 26377</strain>
    </source>
</reference>
<keyword evidence="4" id="KW-1185">Reference proteome</keyword>
<evidence type="ECO:0000256" key="1">
    <source>
        <dbReference type="ARBA" id="ARBA00023002"/>
    </source>
</evidence>
<dbReference type="EMBL" id="SOBT01000008">
    <property type="protein sequence ID" value="TDU31792.1"/>
    <property type="molecule type" value="Genomic_DNA"/>
</dbReference>
<dbReference type="PANTHER" id="PTHR43244">
    <property type="match status" value="1"/>
</dbReference>
<dbReference type="InterPro" id="IPR050564">
    <property type="entry name" value="F420-G6PD/mer"/>
</dbReference>
<evidence type="ECO:0000313" key="3">
    <source>
        <dbReference type="EMBL" id="TDU31792.1"/>
    </source>
</evidence>
<dbReference type="Gene3D" id="3.20.20.30">
    <property type="entry name" value="Luciferase-like domain"/>
    <property type="match status" value="1"/>
</dbReference>
<dbReference type="InterPro" id="IPR036661">
    <property type="entry name" value="Luciferase-like_sf"/>
</dbReference>
<keyword evidence="1" id="KW-0560">Oxidoreductase</keyword>
<dbReference type="SUPFAM" id="SSF51679">
    <property type="entry name" value="Bacterial luciferase-like"/>
    <property type="match status" value="1"/>
</dbReference>
<dbReference type="GO" id="GO:0016705">
    <property type="term" value="F:oxidoreductase activity, acting on paired donors, with incorporation or reduction of molecular oxygen"/>
    <property type="evidence" value="ECO:0007669"/>
    <property type="project" value="InterPro"/>
</dbReference>
<comment type="caution">
    <text evidence="3">The sequence shown here is derived from an EMBL/GenBank/DDBJ whole genome shotgun (WGS) entry which is preliminary data.</text>
</comment>
<accession>A0A4R7PDH6</accession>
<dbReference type="RefSeq" id="WP_162851068.1">
    <property type="nucleotide sequence ID" value="NZ_MWIN01000012.1"/>
</dbReference>
<name>A0A4R7PDH6_9GAMM</name>
<dbReference type="PANTHER" id="PTHR43244:SF1">
    <property type="entry name" value="5,10-METHYLENETETRAHYDROMETHANOPTERIN REDUCTASE"/>
    <property type="match status" value="1"/>
</dbReference>
<dbReference type="Pfam" id="PF00296">
    <property type="entry name" value="Bac_luciferase"/>
    <property type="match status" value="1"/>
</dbReference>
<feature type="domain" description="Luciferase-like" evidence="2">
    <location>
        <begin position="9"/>
        <end position="305"/>
    </location>
</feature>
<dbReference type="InterPro" id="IPR011251">
    <property type="entry name" value="Luciferase-like_dom"/>
</dbReference>
<sequence length="338" mass="36291">MRQGLLFTGGAPLSQIVETARVAEAEGMDAVYCVEAYRSGFVPLAAIAAATTRIALGPYILNAYARTPYIAGLSAVDLDELSGGRLILGVGPGNVHINRRFQGLETGRPLTKMREYVELLQQIVRAPLGRAVRYEGQIHQMQWEPRVAPVRASIPVWLAAIGPKMIRVAASVADGVALGVLMSPEYVRDKIRPSIVEAASAAGREATKLQVPMGGLIAVDENLDRARATIKATICSFFDPIPHPYYDFLLREQGFSKAADACARFGPQGKIQAAVDQMDDAVADRLAFVGTSAQCAQRLKAYEGLIDEVIYLNVGGAGAANLCDAHRPVMAIRRAMTA</sequence>
<gene>
    <name evidence="3" type="ORF">DFR24_1174</name>
</gene>
<proteinExistence type="predicted"/>
<keyword evidence="3" id="KW-0503">Monooxygenase</keyword>
<organism evidence="3 4">
    <name type="scientific">Panacagrimonas perspica</name>
    <dbReference type="NCBI Taxonomy" id="381431"/>
    <lineage>
        <taxon>Bacteria</taxon>
        <taxon>Pseudomonadati</taxon>
        <taxon>Pseudomonadota</taxon>
        <taxon>Gammaproteobacteria</taxon>
        <taxon>Nevskiales</taxon>
        <taxon>Nevskiaceae</taxon>
        <taxon>Panacagrimonas</taxon>
    </lineage>
</organism>
<dbReference type="GO" id="GO:0004497">
    <property type="term" value="F:monooxygenase activity"/>
    <property type="evidence" value="ECO:0007669"/>
    <property type="project" value="UniProtKB-KW"/>
</dbReference>
<dbReference type="Proteomes" id="UP000295341">
    <property type="component" value="Unassembled WGS sequence"/>
</dbReference>
<dbReference type="AlphaFoldDB" id="A0A4R7PDH6"/>
<evidence type="ECO:0000259" key="2">
    <source>
        <dbReference type="Pfam" id="PF00296"/>
    </source>
</evidence>
<evidence type="ECO:0000313" key="4">
    <source>
        <dbReference type="Proteomes" id="UP000295341"/>
    </source>
</evidence>
<dbReference type="CDD" id="cd01097">
    <property type="entry name" value="Tetrahydromethanopterin_reductase"/>
    <property type="match status" value="1"/>
</dbReference>
<protein>
    <submittedName>
        <fullName evidence="3">Alkanesulfonate monooxygenase SsuD/methylene tetrahydromethanopterin reductase-like flavin-dependent oxidoreductase (Luciferase family)</fullName>
    </submittedName>
</protein>